<dbReference type="Proteomes" id="UP000794436">
    <property type="component" value="Unassembled WGS sequence"/>
</dbReference>
<dbReference type="Gene3D" id="3.80.10.10">
    <property type="entry name" value="Ribonuclease Inhibitor"/>
    <property type="match status" value="1"/>
</dbReference>
<protein>
    <submittedName>
        <fullName evidence="1">Uncharacterized protein</fullName>
    </submittedName>
</protein>
<dbReference type="EMBL" id="SPLM01000004">
    <property type="protein sequence ID" value="TMW67555.1"/>
    <property type="molecule type" value="Genomic_DNA"/>
</dbReference>
<dbReference type="InterPro" id="IPR032675">
    <property type="entry name" value="LRR_dom_sf"/>
</dbReference>
<sequence>MTEPAEAWGFLDGRFETLRRQLMLFEMEDTDVPWIKFMSLDMTDDRLKRCREALLLIGAMGTYVDTRVHSVWRSKMQDILWTGISLERLGGQPLMPAFDMSRAFAVDHTQEWEATMELLLGYDDLSESFDQDWSRLCEAARAQGLHVDHPHEIPILLTFTLSNEAYEDVQIKSLQVIRECLRKFQQSAAAVARLHPCRPRFQLEGVQLDARHLLVTPRTIPRLLEVLALDIPIETLYMPTGLSRPKGSSWRNAWASLLFTVFGDPRAKVKTSRPIKTVDAYFTSQYMYRALCSVLVQTTNVHKFVCSGSSHPEHFTWKWLYYALFSKPASVRSVVLNDFDDSNVNPSDMDPLYATYPHSQLLEGSTIDGDIDLGTVLLPKGTVIRFAPFQANDKTVVKGPNGEVFQIIRKNPASTTIDILVPGYGNGIVDRGSALEKRQRLSNSLESVPATSSAVTNLVVLDCHHSDGVADQVSQLIARVGQSLESLKIAAFDVDEEVIRHVLKTCPNLSHFSPGRITRPAFDLLLDAFERDCAIRSLILFEHHEIDNMAEQVLERVADRTTRLAKRLTRLQVVSSPLPRKAAHHVAEIVRTNNRLQYLYVFVSSQSFTTLNYPPVATGRDGVAHVIERVVGVALPMRAKCALLSVFVPSRLSVHLDRLVLTQIFEFAAEPAQSQIVTVKCAGTEKDEEDMEQ</sequence>
<comment type="caution">
    <text evidence="1">The sequence shown here is derived from an EMBL/GenBank/DDBJ whole genome shotgun (WGS) entry which is preliminary data.</text>
</comment>
<evidence type="ECO:0000313" key="2">
    <source>
        <dbReference type="Proteomes" id="UP000794436"/>
    </source>
</evidence>
<gene>
    <name evidence="1" type="ORF">Poli38472_011175</name>
</gene>
<organism evidence="1 2">
    <name type="scientific">Pythium oligandrum</name>
    <name type="common">Mycoparasitic fungus</name>
    <dbReference type="NCBI Taxonomy" id="41045"/>
    <lineage>
        <taxon>Eukaryota</taxon>
        <taxon>Sar</taxon>
        <taxon>Stramenopiles</taxon>
        <taxon>Oomycota</taxon>
        <taxon>Peronosporomycetes</taxon>
        <taxon>Pythiales</taxon>
        <taxon>Pythiaceae</taxon>
        <taxon>Pythium</taxon>
    </lineage>
</organism>
<keyword evidence="2" id="KW-1185">Reference proteome</keyword>
<dbReference type="OrthoDB" id="184017at2759"/>
<reference evidence="1" key="1">
    <citation type="submission" date="2019-03" db="EMBL/GenBank/DDBJ databases">
        <title>Long read genome sequence of the mycoparasitic Pythium oligandrum ATCC 38472 isolated from sugarbeet rhizosphere.</title>
        <authorList>
            <person name="Gaulin E."/>
        </authorList>
    </citation>
    <scope>NUCLEOTIDE SEQUENCE</scope>
    <source>
        <strain evidence="1">ATCC 38472_TT</strain>
    </source>
</reference>
<proteinExistence type="predicted"/>
<dbReference type="AlphaFoldDB" id="A0A8K1CQA3"/>
<name>A0A8K1CQA3_PYTOL</name>
<accession>A0A8K1CQA3</accession>
<evidence type="ECO:0000313" key="1">
    <source>
        <dbReference type="EMBL" id="TMW67555.1"/>
    </source>
</evidence>